<keyword evidence="1" id="KW-0472">Membrane</keyword>
<protein>
    <submittedName>
        <fullName evidence="2">Uncharacterized protein</fullName>
    </submittedName>
</protein>
<reference evidence="2" key="1">
    <citation type="submission" date="2014-05" db="EMBL/GenBank/DDBJ databases">
        <authorList>
            <person name="Chronopoulou M."/>
        </authorList>
    </citation>
    <scope>NUCLEOTIDE SEQUENCE</scope>
    <source>
        <tissue evidence="2">Whole organism</tissue>
    </source>
</reference>
<sequence>SKVAFRLSQGSFGLLFFIVICTIWCNPPRSLARAFMDLKGLAWAIFFNSFRSSLAFLTEPFFISNVSDFPKA</sequence>
<feature type="transmembrane region" description="Helical" evidence="1">
    <location>
        <begin position="12"/>
        <end position="29"/>
    </location>
</feature>
<proteinExistence type="predicted"/>
<feature type="transmembrane region" description="Helical" evidence="1">
    <location>
        <begin position="41"/>
        <end position="63"/>
    </location>
</feature>
<name>A0A0K2V9H5_LEPSM</name>
<evidence type="ECO:0000256" key="1">
    <source>
        <dbReference type="SAM" id="Phobius"/>
    </source>
</evidence>
<accession>A0A0K2V9H5</accession>
<keyword evidence="1" id="KW-0812">Transmembrane</keyword>
<dbReference type="AlphaFoldDB" id="A0A0K2V9H5"/>
<dbReference type="EMBL" id="HACA01029837">
    <property type="protein sequence ID" value="CDW47198.1"/>
    <property type="molecule type" value="Transcribed_RNA"/>
</dbReference>
<evidence type="ECO:0000313" key="2">
    <source>
        <dbReference type="EMBL" id="CDW47198.1"/>
    </source>
</evidence>
<organism evidence="2">
    <name type="scientific">Lepeophtheirus salmonis</name>
    <name type="common">Salmon louse</name>
    <name type="synonym">Caligus salmonis</name>
    <dbReference type="NCBI Taxonomy" id="72036"/>
    <lineage>
        <taxon>Eukaryota</taxon>
        <taxon>Metazoa</taxon>
        <taxon>Ecdysozoa</taxon>
        <taxon>Arthropoda</taxon>
        <taxon>Crustacea</taxon>
        <taxon>Multicrustacea</taxon>
        <taxon>Hexanauplia</taxon>
        <taxon>Copepoda</taxon>
        <taxon>Siphonostomatoida</taxon>
        <taxon>Caligidae</taxon>
        <taxon>Lepeophtheirus</taxon>
    </lineage>
</organism>
<keyword evidence="1" id="KW-1133">Transmembrane helix</keyword>
<feature type="non-terminal residue" evidence="2">
    <location>
        <position position="1"/>
    </location>
</feature>